<evidence type="ECO:0000313" key="2">
    <source>
        <dbReference type="EMBL" id="KIX97320.1"/>
    </source>
</evidence>
<dbReference type="VEuPathDB" id="FungiDB:Z520_06772"/>
<sequence>MDLAADQRPTPMLISHEDKCYDALQQGRQNLTNLCDKLVERANYFNTSSVKTWKSILPHDDEVPKYYGDEVDDISDCEMSMSTPSSSSDKATRSSARGSKRTPPTSDEAVDGGGDNNEEQQPREPKRPKMRGNKLDGTVLLPEGPLETLAPTPVAHKEALNSVTSGNISGSTTTDVKFVG</sequence>
<feature type="compositionally biased region" description="Low complexity" evidence="1">
    <location>
        <begin position="77"/>
        <end position="97"/>
    </location>
</feature>
<keyword evidence="3" id="KW-1185">Reference proteome</keyword>
<feature type="region of interest" description="Disordered" evidence="1">
    <location>
        <begin position="75"/>
        <end position="180"/>
    </location>
</feature>
<gene>
    <name evidence="2" type="ORF">Z520_06772</name>
</gene>
<name>A0A0D2H649_9EURO</name>
<protein>
    <submittedName>
        <fullName evidence="2">Uncharacterized protein</fullName>
    </submittedName>
</protein>
<dbReference type="GeneID" id="27712518"/>
<proteinExistence type="predicted"/>
<accession>A0A0D2H649</accession>
<dbReference type="RefSeq" id="XP_016631443.1">
    <property type="nucleotide sequence ID" value="XM_016777272.1"/>
</dbReference>
<evidence type="ECO:0000313" key="3">
    <source>
        <dbReference type="Proteomes" id="UP000053411"/>
    </source>
</evidence>
<dbReference type="EMBL" id="KN848074">
    <property type="protein sequence ID" value="KIX97320.1"/>
    <property type="molecule type" value="Genomic_DNA"/>
</dbReference>
<reference evidence="2 3" key="1">
    <citation type="submission" date="2015-01" db="EMBL/GenBank/DDBJ databases">
        <title>The Genome Sequence of Fonsecaea multimorphosa CBS 102226.</title>
        <authorList>
            <consortium name="The Broad Institute Genomics Platform"/>
            <person name="Cuomo C."/>
            <person name="de Hoog S."/>
            <person name="Gorbushina A."/>
            <person name="Stielow B."/>
            <person name="Teixiera M."/>
            <person name="Abouelleil A."/>
            <person name="Chapman S.B."/>
            <person name="Priest M."/>
            <person name="Young S.K."/>
            <person name="Wortman J."/>
            <person name="Nusbaum C."/>
            <person name="Birren B."/>
        </authorList>
    </citation>
    <scope>NUCLEOTIDE SEQUENCE [LARGE SCALE GENOMIC DNA]</scope>
    <source>
        <strain evidence="2 3">CBS 102226</strain>
    </source>
</reference>
<evidence type="ECO:0000256" key="1">
    <source>
        <dbReference type="SAM" id="MobiDB-lite"/>
    </source>
</evidence>
<organism evidence="2 3">
    <name type="scientific">Fonsecaea multimorphosa CBS 102226</name>
    <dbReference type="NCBI Taxonomy" id="1442371"/>
    <lineage>
        <taxon>Eukaryota</taxon>
        <taxon>Fungi</taxon>
        <taxon>Dikarya</taxon>
        <taxon>Ascomycota</taxon>
        <taxon>Pezizomycotina</taxon>
        <taxon>Eurotiomycetes</taxon>
        <taxon>Chaetothyriomycetidae</taxon>
        <taxon>Chaetothyriales</taxon>
        <taxon>Herpotrichiellaceae</taxon>
        <taxon>Fonsecaea</taxon>
    </lineage>
</organism>
<dbReference type="Proteomes" id="UP000053411">
    <property type="component" value="Unassembled WGS sequence"/>
</dbReference>
<dbReference type="AlphaFoldDB" id="A0A0D2H649"/>
<feature type="compositionally biased region" description="Polar residues" evidence="1">
    <location>
        <begin position="161"/>
        <end position="180"/>
    </location>
</feature>